<evidence type="ECO:0000256" key="2">
    <source>
        <dbReference type="SAM" id="Phobius"/>
    </source>
</evidence>
<dbReference type="Proteomes" id="UP001485043">
    <property type="component" value="Unassembled WGS sequence"/>
</dbReference>
<comment type="caution">
    <text evidence="3">The sequence shown here is derived from an EMBL/GenBank/DDBJ whole genome shotgun (WGS) entry which is preliminary data.</text>
</comment>
<evidence type="ECO:0000313" key="3">
    <source>
        <dbReference type="EMBL" id="KAK9867393.1"/>
    </source>
</evidence>
<keyword evidence="2" id="KW-0472">Membrane</keyword>
<name>A0AAW1TF47_9CHLO</name>
<keyword evidence="2" id="KW-0812">Transmembrane</keyword>
<protein>
    <submittedName>
        <fullName evidence="3">Uncharacterized protein</fullName>
    </submittedName>
</protein>
<evidence type="ECO:0000256" key="1">
    <source>
        <dbReference type="SAM" id="MobiDB-lite"/>
    </source>
</evidence>
<organism evidence="3 4">
    <name type="scientific">Apatococcus fuscideae</name>
    <dbReference type="NCBI Taxonomy" id="2026836"/>
    <lineage>
        <taxon>Eukaryota</taxon>
        <taxon>Viridiplantae</taxon>
        <taxon>Chlorophyta</taxon>
        <taxon>core chlorophytes</taxon>
        <taxon>Trebouxiophyceae</taxon>
        <taxon>Chlorellales</taxon>
        <taxon>Chlorellaceae</taxon>
        <taxon>Apatococcus</taxon>
    </lineage>
</organism>
<dbReference type="SUPFAM" id="SSF103511">
    <property type="entry name" value="Chlorophyll a-b binding protein"/>
    <property type="match status" value="1"/>
</dbReference>
<gene>
    <name evidence="3" type="ORF">WJX84_011296</name>
</gene>
<feature type="transmembrane region" description="Helical" evidence="2">
    <location>
        <begin position="181"/>
        <end position="197"/>
    </location>
</feature>
<dbReference type="EMBL" id="JALJOV010000090">
    <property type="protein sequence ID" value="KAK9867393.1"/>
    <property type="molecule type" value="Genomic_DNA"/>
</dbReference>
<feature type="region of interest" description="Disordered" evidence="1">
    <location>
        <begin position="24"/>
        <end position="53"/>
    </location>
</feature>
<keyword evidence="2" id="KW-1133">Transmembrane helix</keyword>
<reference evidence="3 4" key="1">
    <citation type="journal article" date="2024" name="Nat. Commun.">
        <title>Phylogenomics reveals the evolutionary origins of lichenization in chlorophyte algae.</title>
        <authorList>
            <person name="Puginier C."/>
            <person name="Libourel C."/>
            <person name="Otte J."/>
            <person name="Skaloud P."/>
            <person name="Haon M."/>
            <person name="Grisel S."/>
            <person name="Petersen M."/>
            <person name="Berrin J.G."/>
            <person name="Delaux P.M."/>
            <person name="Dal Grande F."/>
            <person name="Keller J."/>
        </authorList>
    </citation>
    <scope>NUCLEOTIDE SEQUENCE [LARGE SCALE GENOMIC DNA]</scope>
    <source>
        <strain evidence="3 4">SAG 2523</strain>
    </source>
</reference>
<feature type="transmembrane region" description="Helical" evidence="2">
    <location>
        <begin position="111"/>
        <end position="129"/>
    </location>
</feature>
<feature type="transmembrane region" description="Helical" evidence="2">
    <location>
        <begin position="141"/>
        <end position="161"/>
    </location>
</feature>
<keyword evidence="4" id="KW-1185">Reference proteome</keyword>
<evidence type="ECO:0000313" key="4">
    <source>
        <dbReference type="Proteomes" id="UP001485043"/>
    </source>
</evidence>
<sequence length="212" mass="23373">MQQSLVAQQQLAVLSGRSVTRRPVVSRPRHVVRMAKEDEKPETSSGTDSYAKIEAPVRDTIPDGARPVSERDTESGQLLRSKEFNRDTEVFGTEIGVADAMRFMGAIPEVANCRLSMLGVLLAIGFELGTGKNVFEQVQSWPWPTVAVFFLITIATAVPVLKGVPRRGNGFFKSDAEIINGRFAMIGFAFIVFSTALKDLQAPVFTLDKYYN</sequence>
<dbReference type="AlphaFoldDB" id="A0AAW1TF47"/>
<accession>A0AAW1TF47</accession>
<proteinExistence type="predicted"/>